<dbReference type="AlphaFoldDB" id="A0A6J2K486"/>
<feature type="compositionally biased region" description="Polar residues" evidence="1">
    <location>
        <begin position="407"/>
        <end position="427"/>
    </location>
</feature>
<feature type="compositionally biased region" description="Polar residues" evidence="1">
    <location>
        <begin position="332"/>
        <end position="344"/>
    </location>
</feature>
<protein>
    <submittedName>
        <fullName evidence="3">FGFR1 oncogene partner-like</fullName>
    </submittedName>
</protein>
<feature type="compositionally biased region" description="Low complexity" evidence="1">
    <location>
        <begin position="290"/>
        <end position="303"/>
    </location>
</feature>
<gene>
    <name evidence="3" type="primary">LOC114247136</name>
</gene>
<feature type="region of interest" description="Disordered" evidence="1">
    <location>
        <begin position="277"/>
        <end position="453"/>
    </location>
</feature>
<dbReference type="Proteomes" id="UP000504629">
    <property type="component" value="Unplaced"/>
</dbReference>
<feature type="compositionally biased region" description="Basic and acidic residues" evidence="1">
    <location>
        <begin position="348"/>
        <end position="360"/>
    </location>
</feature>
<accession>A0A6J2K486</accession>
<feature type="compositionally biased region" description="Low complexity" evidence="1">
    <location>
        <begin position="367"/>
        <end position="398"/>
    </location>
</feature>
<reference evidence="3" key="1">
    <citation type="submission" date="2025-08" db="UniProtKB">
        <authorList>
            <consortium name="RefSeq"/>
        </authorList>
    </citation>
    <scope>IDENTIFICATION</scope>
    <source>
        <tissue evidence="3">Silk gland</tissue>
    </source>
</reference>
<evidence type="ECO:0000313" key="3">
    <source>
        <dbReference type="RefSeq" id="XP_028035802.1"/>
    </source>
</evidence>
<feature type="compositionally biased region" description="Basic and acidic residues" evidence="1">
    <location>
        <begin position="304"/>
        <end position="327"/>
    </location>
</feature>
<keyword evidence="2" id="KW-1185">Reference proteome</keyword>
<dbReference type="OrthoDB" id="2160638at2759"/>
<name>A0A6J2K486_BOMMA</name>
<feature type="compositionally biased region" description="Low complexity" evidence="1">
    <location>
        <begin position="133"/>
        <end position="143"/>
    </location>
</feature>
<proteinExistence type="predicted"/>
<evidence type="ECO:0000256" key="1">
    <source>
        <dbReference type="SAM" id="MobiDB-lite"/>
    </source>
</evidence>
<feature type="region of interest" description="Disordered" evidence="1">
    <location>
        <begin position="105"/>
        <end position="176"/>
    </location>
</feature>
<dbReference type="RefSeq" id="XP_028035802.1">
    <property type="nucleotide sequence ID" value="XM_028180001.1"/>
</dbReference>
<feature type="compositionally biased region" description="Basic and acidic residues" evidence="1">
    <location>
        <begin position="109"/>
        <end position="131"/>
    </location>
</feature>
<sequence>MAQSEDTELRDLVIEALEKNGSLAKIRALLRANVFLAFEEDCDIKQNPSLDNIFNLPEESRQEREYKYEGKKSLNGKLYLDKQGLKEPILVSLIKSYHQNKYFEKKRHTKEDKMNRSKLKENHTYLVHDDSQTSTTSNSLSDISSDDRNKLRLRLNLDNSDTDTSSESAKEKSSSEYIPGDHIIEMKKGTNTQSVIQHTNGSLHNNQNHSIPNAPELKSSLYDTLKEFRALPSSSDSTSYAELKPFQTIDDLNKVALQGTQQKYNADIVQPAPSYSIGNLKSESQHTVDSSKSGTISSASSLSSRERHISASKSKDGKPSIDSRISEADTVEYSNDFSTSSPKFNKSPHKESKRSNDNSHKNISIESQNQGSQSSRSSISISDIADLMSEKSSSNENNSKIDHSTNKSKLLSQSVLHSKSNIRQNKSLSDDSGDFTESPIHSLSNLSLDIHSD</sequence>
<dbReference type="KEGG" id="bman:114247136"/>
<dbReference type="GeneID" id="114247136"/>
<feature type="compositionally biased region" description="Polar residues" evidence="1">
    <location>
        <begin position="277"/>
        <end position="288"/>
    </location>
</feature>
<organism evidence="2 3">
    <name type="scientific">Bombyx mandarina</name>
    <name type="common">Wild silk moth</name>
    <name type="synonym">Wild silkworm</name>
    <dbReference type="NCBI Taxonomy" id="7092"/>
    <lineage>
        <taxon>Eukaryota</taxon>
        <taxon>Metazoa</taxon>
        <taxon>Ecdysozoa</taxon>
        <taxon>Arthropoda</taxon>
        <taxon>Hexapoda</taxon>
        <taxon>Insecta</taxon>
        <taxon>Pterygota</taxon>
        <taxon>Neoptera</taxon>
        <taxon>Endopterygota</taxon>
        <taxon>Lepidoptera</taxon>
        <taxon>Glossata</taxon>
        <taxon>Ditrysia</taxon>
        <taxon>Bombycoidea</taxon>
        <taxon>Bombycidae</taxon>
        <taxon>Bombycinae</taxon>
        <taxon>Bombyx</taxon>
    </lineage>
</organism>
<evidence type="ECO:0000313" key="2">
    <source>
        <dbReference type="Proteomes" id="UP000504629"/>
    </source>
</evidence>